<dbReference type="AlphaFoldDB" id="A0A3P3XGD5"/>
<accession>A0A3P3XGD5</accession>
<feature type="domain" description="BIG2" evidence="1">
    <location>
        <begin position="29"/>
        <end position="105"/>
    </location>
</feature>
<dbReference type="PROSITE" id="PS51257">
    <property type="entry name" value="PROKAR_LIPOPROTEIN"/>
    <property type="match status" value="1"/>
</dbReference>
<dbReference type="Gene3D" id="2.60.40.1080">
    <property type="match status" value="2"/>
</dbReference>
<gene>
    <name evidence="2" type="ORF">SPIROBIBN47_150189</name>
</gene>
<protein>
    <recommendedName>
        <fullName evidence="1">BIG2 domain-containing protein</fullName>
    </recommendedName>
</protein>
<proteinExistence type="predicted"/>
<evidence type="ECO:0000313" key="2">
    <source>
        <dbReference type="EMBL" id="SLM10983.1"/>
    </source>
</evidence>
<sequence>MRRRITQAAVFLALIAILAACQISSPVVPPTKISLKPFLSLIVGESETLTPVVEPANASVEDLDWESDDSSIATVDSTGKVTAIAEGDTVIRVATQYGLKAECDVYVATVSVRDVTLDKTSLTLKESHMYTLVATVLPSNATNKNVTWSTSNASVVKLVKNDAGKEDGTIFANAEGTAVITVTTVDGNKTATCTVTVIKEQ</sequence>
<dbReference type="InterPro" id="IPR008964">
    <property type="entry name" value="Invasin/intimin_cell_adhesion"/>
</dbReference>
<dbReference type="EMBL" id="FWDM01000007">
    <property type="protein sequence ID" value="SLM10983.1"/>
    <property type="molecule type" value="Genomic_DNA"/>
</dbReference>
<feature type="domain" description="BIG2" evidence="1">
    <location>
        <begin position="111"/>
        <end position="194"/>
    </location>
</feature>
<organism evidence="2">
    <name type="scientific">uncultured spirochete</name>
    <dbReference type="NCBI Taxonomy" id="156406"/>
    <lineage>
        <taxon>Bacteria</taxon>
        <taxon>Pseudomonadati</taxon>
        <taxon>Spirochaetota</taxon>
        <taxon>Spirochaetia</taxon>
        <taxon>Spirochaetales</taxon>
        <taxon>environmental samples</taxon>
    </lineage>
</organism>
<dbReference type="SUPFAM" id="SSF49373">
    <property type="entry name" value="Invasin/intimin cell-adhesion fragments"/>
    <property type="match status" value="2"/>
</dbReference>
<dbReference type="SMART" id="SM00635">
    <property type="entry name" value="BID_2"/>
    <property type="match status" value="2"/>
</dbReference>
<dbReference type="InterPro" id="IPR003343">
    <property type="entry name" value="Big_2"/>
</dbReference>
<dbReference type="Pfam" id="PF02368">
    <property type="entry name" value="Big_2"/>
    <property type="match status" value="2"/>
</dbReference>
<evidence type="ECO:0000259" key="1">
    <source>
        <dbReference type="SMART" id="SM00635"/>
    </source>
</evidence>
<reference evidence="2" key="1">
    <citation type="submission" date="2017-02" db="EMBL/GenBank/DDBJ databases">
        <authorList>
            <person name="Regsiter A."/>
            <person name="William W."/>
        </authorList>
    </citation>
    <scope>NUCLEOTIDE SEQUENCE</scope>
    <source>
        <strain evidence="2">Bib</strain>
    </source>
</reference>
<name>A0A3P3XGD5_9SPIR</name>